<proteinExistence type="predicted"/>
<keyword evidence="8" id="KW-1185">Reference proteome</keyword>
<dbReference type="GO" id="GO:0016020">
    <property type="term" value="C:membrane"/>
    <property type="evidence" value="ECO:0007669"/>
    <property type="project" value="UniProtKB-SubCell"/>
</dbReference>
<evidence type="ECO:0000256" key="1">
    <source>
        <dbReference type="ARBA" id="ARBA00004141"/>
    </source>
</evidence>
<evidence type="ECO:0000256" key="2">
    <source>
        <dbReference type="ARBA" id="ARBA00022692"/>
    </source>
</evidence>
<dbReference type="Proteomes" id="UP000807159">
    <property type="component" value="Chromosome 1"/>
</dbReference>
<accession>A0A8T2ZP32</accession>
<dbReference type="PANTHER" id="PTHR11827">
    <property type="entry name" value="SOLUTE CARRIER FAMILY 12, CATION COTRANSPORTERS"/>
    <property type="match status" value="1"/>
</dbReference>
<comment type="subcellular location">
    <subcellularLocation>
        <location evidence="1">Membrane</location>
        <topology evidence="1">Multi-pass membrane protein</topology>
    </subcellularLocation>
</comment>
<evidence type="ECO:0000256" key="5">
    <source>
        <dbReference type="SAM" id="MobiDB-lite"/>
    </source>
</evidence>
<dbReference type="AlphaFoldDB" id="A0A8T2ZP32"/>
<feature type="transmembrane region" description="Helical" evidence="6">
    <location>
        <begin position="138"/>
        <end position="159"/>
    </location>
</feature>
<feature type="compositionally biased region" description="Polar residues" evidence="5">
    <location>
        <begin position="61"/>
        <end position="81"/>
    </location>
</feature>
<dbReference type="EMBL" id="JACEGQ020000001">
    <property type="protein sequence ID" value="KAH8519070.1"/>
    <property type="molecule type" value="Genomic_DNA"/>
</dbReference>
<feature type="region of interest" description="Disordered" evidence="5">
    <location>
        <begin position="107"/>
        <end position="131"/>
    </location>
</feature>
<reference evidence="7" key="1">
    <citation type="journal article" date="2021" name="J. Hered.">
        <title>Genome Assembly of Salicaceae Populus deltoides (Eastern Cottonwood) I-69 Based on Nanopore Sequencing and Hi-C Technologies.</title>
        <authorList>
            <person name="Bai S."/>
            <person name="Wu H."/>
            <person name="Zhang J."/>
            <person name="Pan Z."/>
            <person name="Zhao W."/>
            <person name="Li Z."/>
            <person name="Tong C."/>
        </authorList>
    </citation>
    <scope>NUCLEOTIDE SEQUENCE</scope>
    <source>
        <tissue evidence="7">Leaf</tissue>
    </source>
</reference>
<dbReference type="GO" id="GO:0015377">
    <property type="term" value="F:chloride:monoatomic cation symporter activity"/>
    <property type="evidence" value="ECO:0007669"/>
    <property type="project" value="InterPro"/>
</dbReference>
<keyword evidence="2 6" id="KW-0812">Transmembrane</keyword>
<comment type="caution">
    <text evidence="7">The sequence shown here is derived from an EMBL/GenBank/DDBJ whole genome shotgun (WGS) entry which is preliminary data.</text>
</comment>
<name>A0A8T2ZP32_POPDE</name>
<evidence type="ECO:0000313" key="7">
    <source>
        <dbReference type="EMBL" id="KAH8519070.1"/>
    </source>
</evidence>
<feature type="region of interest" description="Disordered" evidence="5">
    <location>
        <begin position="1"/>
        <end position="83"/>
    </location>
</feature>
<keyword evidence="3 6" id="KW-1133">Transmembrane helix</keyword>
<keyword evidence="4 6" id="KW-0472">Membrane</keyword>
<dbReference type="PANTHER" id="PTHR11827:SF100">
    <property type="entry name" value="CATION-CHLORIDE COTRANSPORTER 1"/>
    <property type="match status" value="1"/>
</dbReference>
<feature type="compositionally biased region" description="Low complexity" evidence="5">
    <location>
        <begin position="39"/>
        <end position="52"/>
    </location>
</feature>
<dbReference type="InterPro" id="IPR004842">
    <property type="entry name" value="SLC12A_fam"/>
</dbReference>
<evidence type="ECO:0000256" key="4">
    <source>
        <dbReference type="ARBA" id="ARBA00023136"/>
    </source>
</evidence>
<protein>
    <submittedName>
        <fullName evidence="7">Uncharacterized protein</fullName>
    </submittedName>
</protein>
<evidence type="ECO:0000256" key="3">
    <source>
        <dbReference type="ARBA" id="ARBA00022989"/>
    </source>
</evidence>
<feature type="transmembrane region" description="Helical" evidence="6">
    <location>
        <begin position="174"/>
        <end position="195"/>
    </location>
</feature>
<evidence type="ECO:0000313" key="8">
    <source>
        <dbReference type="Proteomes" id="UP000807159"/>
    </source>
</evidence>
<feature type="compositionally biased region" description="Gly residues" evidence="5">
    <location>
        <begin position="1"/>
        <end position="11"/>
    </location>
</feature>
<organism evidence="7 8">
    <name type="scientific">Populus deltoides</name>
    <name type="common">Eastern poplar</name>
    <name type="synonym">Eastern cottonwood</name>
    <dbReference type="NCBI Taxonomy" id="3696"/>
    <lineage>
        <taxon>Eukaryota</taxon>
        <taxon>Viridiplantae</taxon>
        <taxon>Streptophyta</taxon>
        <taxon>Embryophyta</taxon>
        <taxon>Tracheophyta</taxon>
        <taxon>Spermatophyta</taxon>
        <taxon>Magnoliopsida</taxon>
        <taxon>eudicotyledons</taxon>
        <taxon>Gunneridae</taxon>
        <taxon>Pentapetalae</taxon>
        <taxon>rosids</taxon>
        <taxon>fabids</taxon>
        <taxon>Malpighiales</taxon>
        <taxon>Salicaceae</taxon>
        <taxon>Saliceae</taxon>
        <taxon>Populus</taxon>
    </lineage>
</organism>
<sequence length="202" mass="21435">MDNGDIEGGGGLEDEFHTNQSGRKYRPVVAHDPAVLEMSSIPPGSSSSNHQSSLKKIIPGGSTQAKTNTNTDGVNDNSTNGSEREHKLELFGFDSLVNILGLKSMTGEPVAAPSSPRDGEDGSISFDRDRPRPNDLKLGTMMGVFIPCLQNILGIIYYIRFSWIVGMAGIGESLVLVAFCGLCTFLTGISLSAIATNGAMKL</sequence>
<gene>
    <name evidence="7" type="ORF">H0E87_000769</name>
</gene>
<evidence type="ECO:0000256" key="6">
    <source>
        <dbReference type="SAM" id="Phobius"/>
    </source>
</evidence>